<protein>
    <submittedName>
        <fullName evidence="1">Uncharacterized protein</fullName>
    </submittedName>
</protein>
<evidence type="ECO:0000313" key="1">
    <source>
        <dbReference type="EMBL" id="KAH3678320.1"/>
    </source>
</evidence>
<reference evidence="1" key="1">
    <citation type="journal article" date="2021" name="Open Biol.">
        <title>Shared evolutionary footprints suggest mitochondrial oxidative damage underlies multiple complex I losses in fungi.</title>
        <authorList>
            <person name="Schikora-Tamarit M.A."/>
            <person name="Marcet-Houben M."/>
            <person name="Nosek J."/>
            <person name="Gabaldon T."/>
        </authorList>
    </citation>
    <scope>NUCLEOTIDE SEQUENCE</scope>
    <source>
        <strain evidence="1">CBS6341</strain>
    </source>
</reference>
<dbReference type="AlphaFoldDB" id="A0A9P8TH07"/>
<reference evidence="1" key="2">
    <citation type="submission" date="2021-01" db="EMBL/GenBank/DDBJ databases">
        <authorList>
            <person name="Schikora-Tamarit M.A."/>
        </authorList>
    </citation>
    <scope>NUCLEOTIDE SEQUENCE</scope>
    <source>
        <strain evidence="1">CBS6341</strain>
    </source>
</reference>
<comment type="caution">
    <text evidence="1">The sequence shown here is derived from an EMBL/GenBank/DDBJ whole genome shotgun (WGS) entry which is preliminary data.</text>
</comment>
<organism evidence="1 2">
    <name type="scientific">Wickerhamomyces mucosus</name>
    <dbReference type="NCBI Taxonomy" id="1378264"/>
    <lineage>
        <taxon>Eukaryota</taxon>
        <taxon>Fungi</taxon>
        <taxon>Dikarya</taxon>
        <taxon>Ascomycota</taxon>
        <taxon>Saccharomycotina</taxon>
        <taxon>Saccharomycetes</taxon>
        <taxon>Phaffomycetales</taxon>
        <taxon>Wickerhamomycetaceae</taxon>
        <taxon>Wickerhamomyces</taxon>
    </lineage>
</organism>
<accession>A0A9P8TH07</accession>
<keyword evidence="2" id="KW-1185">Reference proteome</keyword>
<gene>
    <name evidence="1" type="ORF">WICMUC_001601</name>
</gene>
<dbReference type="OrthoDB" id="10265957at2759"/>
<dbReference type="Proteomes" id="UP000769528">
    <property type="component" value="Unassembled WGS sequence"/>
</dbReference>
<evidence type="ECO:0000313" key="2">
    <source>
        <dbReference type="Proteomes" id="UP000769528"/>
    </source>
</evidence>
<name>A0A9P8TH07_9ASCO</name>
<sequence length="122" mass="13071">MNELLLTKSKVVTPNSLLGLKTPCFLKTSATIATVEFTGFEITNILAFGQYLAQFSAIFEIIPPFKLNKSSLVIPGFLGTPAGMITKSALDKAPSNPFSSARYPATLAPVSMWFKSAEIPGV</sequence>
<proteinExistence type="predicted"/>
<dbReference type="EMBL" id="JAEUBF010000452">
    <property type="protein sequence ID" value="KAH3678320.1"/>
    <property type="molecule type" value="Genomic_DNA"/>
</dbReference>